<accession>A0ACA9YCD0</accession>
<comment type="caution">
    <text evidence="1">The sequence shown here is derived from an EMBL/GenBank/DDBJ whole genome shotgun (WGS) entry which is preliminary data.</text>
</comment>
<name>A0ACA9YCD0_9ASCO</name>
<evidence type="ECO:0000313" key="1">
    <source>
        <dbReference type="EMBL" id="CAH6722564.1"/>
    </source>
</evidence>
<dbReference type="EMBL" id="CALSDN010000010">
    <property type="protein sequence ID" value="CAH6722564.1"/>
    <property type="molecule type" value="Genomic_DNA"/>
</dbReference>
<keyword evidence="2" id="KW-1185">Reference proteome</keyword>
<protein>
    <submittedName>
        <fullName evidence="1">Uncharacterized protein</fullName>
    </submittedName>
</protein>
<organism evidence="1 2">
    <name type="scientific">[Candida] jaroonii</name>
    <dbReference type="NCBI Taxonomy" id="467808"/>
    <lineage>
        <taxon>Eukaryota</taxon>
        <taxon>Fungi</taxon>
        <taxon>Dikarya</taxon>
        <taxon>Ascomycota</taxon>
        <taxon>Saccharomycotina</taxon>
        <taxon>Pichiomycetes</taxon>
        <taxon>Debaryomycetaceae</taxon>
        <taxon>Yamadazyma</taxon>
    </lineage>
</organism>
<dbReference type="Proteomes" id="UP001152531">
    <property type="component" value="Unassembled WGS sequence"/>
</dbReference>
<proteinExistence type="predicted"/>
<sequence>MFRSSFKRFQSTTVPPPGKKPTGIRALMKEYGLSALGIYLALTAIDLPLFYLLVHSVGKDEIEYYENKAKQQFGYGVSDEELSRKQEISRIEEEEKGANETSTDKMSWFEYIKSQFSLTEFILAYGVHKAFIFIRLPIAAAITPTVVKTLRGWGFKLGSQSVSKTAEIAKSHVKDYTASNPKFGTRGNRKRKWFDFFF</sequence>
<gene>
    <name evidence="1" type="ORF">CLIB1444_10S01288</name>
</gene>
<reference evidence="1" key="1">
    <citation type="submission" date="2022-06" db="EMBL/GenBank/DDBJ databases">
        <authorList>
            <person name="Legras J.-L."/>
            <person name="Devillers H."/>
            <person name="Grondin C."/>
        </authorList>
    </citation>
    <scope>NUCLEOTIDE SEQUENCE</scope>
    <source>
        <strain evidence="1">CLIB 1444</strain>
    </source>
</reference>
<evidence type="ECO:0000313" key="2">
    <source>
        <dbReference type="Proteomes" id="UP001152531"/>
    </source>
</evidence>